<keyword evidence="2" id="KW-0812">Transmembrane</keyword>
<evidence type="ECO:0000259" key="4">
    <source>
        <dbReference type="Pfam" id="PF04536"/>
    </source>
</evidence>
<dbReference type="Proteomes" id="UP000198577">
    <property type="component" value="Unassembled WGS sequence"/>
</dbReference>
<evidence type="ECO:0000256" key="3">
    <source>
        <dbReference type="SAM" id="SignalP"/>
    </source>
</evidence>
<dbReference type="RefSeq" id="WP_025747989.1">
    <property type="nucleotide sequence ID" value="NZ_FOXR01000010.1"/>
</dbReference>
<dbReference type="Gene3D" id="3.10.310.50">
    <property type="match status" value="1"/>
</dbReference>
<accession>A0A1I5VBK4</accession>
<keyword evidence="2" id="KW-0472">Membrane</keyword>
<dbReference type="PANTHER" id="PTHR30373">
    <property type="entry name" value="UPF0603 PROTEIN YGCG"/>
    <property type="match status" value="1"/>
</dbReference>
<keyword evidence="2" id="KW-1133">Transmembrane helix</keyword>
<feature type="region of interest" description="Disordered" evidence="1">
    <location>
        <begin position="251"/>
        <end position="274"/>
    </location>
</feature>
<proteinExistence type="predicted"/>
<feature type="domain" description="TPM" evidence="4">
    <location>
        <begin position="39"/>
        <end position="162"/>
    </location>
</feature>
<dbReference type="STRING" id="937334.SAMN05444406_11069"/>
<keyword evidence="6" id="KW-1185">Reference proteome</keyword>
<name>A0A1I5VBK4_9FIRM</name>
<dbReference type="PROSITE" id="PS51257">
    <property type="entry name" value="PROKAR_LIPOPROTEIN"/>
    <property type="match status" value="1"/>
</dbReference>
<protein>
    <recommendedName>
        <fullName evidence="4">TPM domain-containing protein</fullName>
    </recommendedName>
</protein>
<feature type="transmembrane region" description="Helical" evidence="2">
    <location>
        <begin position="201"/>
        <end position="219"/>
    </location>
</feature>
<dbReference type="Pfam" id="PF04536">
    <property type="entry name" value="TPM_phosphatase"/>
    <property type="match status" value="1"/>
</dbReference>
<dbReference type="InterPro" id="IPR007621">
    <property type="entry name" value="TPM_dom"/>
</dbReference>
<dbReference type="OrthoDB" id="9810918at2"/>
<feature type="chain" id="PRO_5011561596" description="TPM domain-containing protein" evidence="3">
    <location>
        <begin position="27"/>
        <end position="274"/>
    </location>
</feature>
<evidence type="ECO:0000256" key="2">
    <source>
        <dbReference type="SAM" id="Phobius"/>
    </source>
</evidence>
<dbReference type="EMBL" id="FOXR01000010">
    <property type="protein sequence ID" value="SFQ04792.1"/>
    <property type="molecule type" value="Genomic_DNA"/>
</dbReference>
<keyword evidence="3" id="KW-0732">Signal</keyword>
<dbReference type="AlphaFoldDB" id="A0A1I5VBK4"/>
<evidence type="ECO:0000256" key="1">
    <source>
        <dbReference type="SAM" id="MobiDB-lite"/>
    </source>
</evidence>
<sequence>MKWIKALRIAVCIAAFVFLFSACSAAQDSYPDPTEAFYVNDYAGVLDTDAEEHILRVAKELEDVTTAQVVVVTMAGIGDRPLEEYTLGLFREWGIGQKDKDNGVLIFVDVEGRQSRIEVGYGLEGVLTDGKTGRIQDEYMIPHFRKGEYSQGIVAGFNAIINEIYLEYGYTDKLVGDDALLEEPALPVEQPEEDDFSLSRFILWLVLIVVFIILDFAFFRGSITSTIFRSGGRGGYGGWFGPGPRGGGFGGGGFGGRGSGGGGSAGGGGSSRSW</sequence>
<dbReference type="PANTHER" id="PTHR30373:SF2">
    <property type="entry name" value="UPF0603 PROTEIN YGCG"/>
    <property type="match status" value="1"/>
</dbReference>
<reference evidence="5 6" key="1">
    <citation type="submission" date="2016-10" db="EMBL/GenBank/DDBJ databases">
        <authorList>
            <person name="de Groot N.N."/>
        </authorList>
    </citation>
    <scope>NUCLEOTIDE SEQUENCE [LARGE SCALE GENOMIC DNA]</scope>
    <source>
        <strain evidence="5 6">DSM 20678</strain>
    </source>
</reference>
<evidence type="ECO:0000313" key="6">
    <source>
        <dbReference type="Proteomes" id="UP000198577"/>
    </source>
</evidence>
<organism evidence="5 6">
    <name type="scientific">Caldicoprobacter faecalis</name>
    <dbReference type="NCBI Taxonomy" id="937334"/>
    <lineage>
        <taxon>Bacteria</taxon>
        <taxon>Bacillati</taxon>
        <taxon>Bacillota</taxon>
        <taxon>Clostridia</taxon>
        <taxon>Caldicoprobacterales</taxon>
        <taxon>Caldicoprobacteraceae</taxon>
        <taxon>Caldicoprobacter</taxon>
    </lineage>
</organism>
<feature type="signal peptide" evidence="3">
    <location>
        <begin position="1"/>
        <end position="26"/>
    </location>
</feature>
<evidence type="ECO:0000313" key="5">
    <source>
        <dbReference type="EMBL" id="SFQ04792.1"/>
    </source>
</evidence>
<gene>
    <name evidence="5" type="ORF">SAMN05444406_11069</name>
</gene>